<evidence type="ECO:0000256" key="1">
    <source>
        <dbReference type="SAM" id="MobiDB-lite"/>
    </source>
</evidence>
<dbReference type="GeneID" id="68118982"/>
<sequence length="346" mass="39103">MAQASSSSSPTTTTTTTEDMESSSSKWRNHHLFGDKYYNPTDPPLLVVYVSDPLKEGSGLSARTTYLVTTTVVAIKKTYCVRRRYKEFKKLFEEVTKLRGVNLSAFPKKKLKKFDEDVVEERRLSFEIILREMADYHQVVINPSFRKFVEVPLNVNIFPSNFCINSYVSRRRTTITSPRGAPPTTTNTVTPNNASSSHLSDETSPTVTVISSQIEVNNNDQAVDQVVVEANQSTITLTSQPEEPQITTTNHDNEYTSTEVNNNNDNTCEESSGEANIYQEHSEIISQLSTTHLHTSHHYNSGNPRKSTDMPYYQLKMEAGSSKLLDMNPEERVQEILRQIKSETTI</sequence>
<dbReference type="OrthoDB" id="271164at2759"/>
<dbReference type="PROSITE" id="PS50195">
    <property type="entry name" value="PX"/>
    <property type="match status" value="1"/>
</dbReference>
<accession>A0A6A5C2I6</accession>
<dbReference type="EMBL" id="VFQX01000012">
    <property type="protein sequence ID" value="KAF0981906.1"/>
    <property type="molecule type" value="Genomic_DNA"/>
</dbReference>
<evidence type="ECO:0000313" key="3">
    <source>
        <dbReference type="EMBL" id="KAF0981906.1"/>
    </source>
</evidence>
<dbReference type="CDD" id="cd06093">
    <property type="entry name" value="PX_domain"/>
    <property type="match status" value="1"/>
</dbReference>
<dbReference type="Pfam" id="PF00787">
    <property type="entry name" value="PX"/>
    <property type="match status" value="1"/>
</dbReference>
<dbReference type="VEuPathDB" id="AmoebaDB:NF0040350"/>
<gene>
    <name evidence="3" type="ORF">FDP41_011767</name>
</gene>
<proteinExistence type="predicted"/>
<dbReference type="RefSeq" id="XP_044566619.1">
    <property type="nucleotide sequence ID" value="XM_044702212.1"/>
</dbReference>
<feature type="region of interest" description="Disordered" evidence="1">
    <location>
        <begin position="1"/>
        <end position="23"/>
    </location>
</feature>
<dbReference type="SUPFAM" id="SSF64268">
    <property type="entry name" value="PX domain"/>
    <property type="match status" value="1"/>
</dbReference>
<protein>
    <recommendedName>
        <fullName evidence="2">PX domain-containing protein</fullName>
    </recommendedName>
</protein>
<dbReference type="VEuPathDB" id="AmoebaDB:NfTy_021500"/>
<feature type="domain" description="PX" evidence="2">
    <location>
        <begin position="44"/>
        <end position="156"/>
    </location>
</feature>
<keyword evidence="4" id="KW-1185">Reference proteome</keyword>
<comment type="caution">
    <text evidence="3">The sequence shown here is derived from an EMBL/GenBank/DDBJ whole genome shotgun (WGS) entry which is preliminary data.</text>
</comment>
<dbReference type="GO" id="GO:0035091">
    <property type="term" value="F:phosphatidylinositol binding"/>
    <property type="evidence" value="ECO:0007669"/>
    <property type="project" value="InterPro"/>
</dbReference>
<dbReference type="SMART" id="SM00312">
    <property type="entry name" value="PX"/>
    <property type="match status" value="1"/>
</dbReference>
<organism evidence="3 4">
    <name type="scientific">Naegleria fowleri</name>
    <name type="common">Brain eating amoeba</name>
    <dbReference type="NCBI Taxonomy" id="5763"/>
    <lineage>
        <taxon>Eukaryota</taxon>
        <taxon>Discoba</taxon>
        <taxon>Heterolobosea</taxon>
        <taxon>Tetramitia</taxon>
        <taxon>Eutetramitia</taxon>
        <taxon>Vahlkampfiidae</taxon>
        <taxon>Naegleria</taxon>
    </lineage>
</organism>
<feature type="region of interest" description="Disordered" evidence="1">
    <location>
        <begin position="174"/>
        <end position="205"/>
    </location>
</feature>
<reference evidence="3 4" key="1">
    <citation type="journal article" date="2019" name="Sci. Rep.">
        <title>Nanopore sequencing improves the draft genome of the human pathogenic amoeba Naegleria fowleri.</title>
        <authorList>
            <person name="Liechti N."/>
            <person name="Schurch N."/>
            <person name="Bruggmann R."/>
            <person name="Wittwer M."/>
        </authorList>
    </citation>
    <scope>NUCLEOTIDE SEQUENCE [LARGE SCALE GENOMIC DNA]</scope>
    <source>
        <strain evidence="3 4">ATCC 30894</strain>
    </source>
</reference>
<dbReference type="InterPro" id="IPR001683">
    <property type="entry name" value="PX_dom"/>
</dbReference>
<feature type="compositionally biased region" description="Low complexity" evidence="1">
    <location>
        <begin position="182"/>
        <end position="193"/>
    </location>
</feature>
<name>A0A6A5C2I6_NAEFO</name>
<dbReference type="PANTHER" id="PTHR10555">
    <property type="entry name" value="SORTING NEXIN"/>
    <property type="match status" value="1"/>
</dbReference>
<dbReference type="VEuPathDB" id="AmoebaDB:FDP41_011767"/>
<dbReference type="Proteomes" id="UP000444721">
    <property type="component" value="Unassembled WGS sequence"/>
</dbReference>
<evidence type="ECO:0000259" key="2">
    <source>
        <dbReference type="PROSITE" id="PS50195"/>
    </source>
</evidence>
<dbReference type="GO" id="GO:0005768">
    <property type="term" value="C:endosome"/>
    <property type="evidence" value="ECO:0007669"/>
    <property type="project" value="TreeGrafter"/>
</dbReference>
<evidence type="ECO:0000313" key="4">
    <source>
        <dbReference type="Proteomes" id="UP000444721"/>
    </source>
</evidence>
<dbReference type="InterPro" id="IPR036871">
    <property type="entry name" value="PX_dom_sf"/>
</dbReference>
<dbReference type="PANTHER" id="PTHR10555:SF170">
    <property type="entry name" value="FI18122P1"/>
    <property type="match status" value="1"/>
</dbReference>
<dbReference type="Gene3D" id="3.30.1520.10">
    <property type="entry name" value="Phox-like domain"/>
    <property type="match status" value="1"/>
</dbReference>
<dbReference type="AlphaFoldDB" id="A0A6A5C2I6"/>
<feature type="compositionally biased region" description="Polar residues" evidence="1">
    <location>
        <begin position="194"/>
        <end position="205"/>
    </location>
</feature>